<keyword evidence="3" id="KW-1185">Reference proteome</keyword>
<dbReference type="EMBL" id="JYNV01000125">
    <property type="protein sequence ID" value="KZM25496.1"/>
    <property type="molecule type" value="Genomic_DNA"/>
</dbReference>
<organism evidence="2 3">
    <name type="scientific">Didymella rabiei</name>
    <name type="common">Chickpea ascochyta blight fungus</name>
    <name type="synonym">Mycosphaerella rabiei</name>
    <dbReference type="NCBI Taxonomy" id="5454"/>
    <lineage>
        <taxon>Eukaryota</taxon>
        <taxon>Fungi</taxon>
        <taxon>Dikarya</taxon>
        <taxon>Ascomycota</taxon>
        <taxon>Pezizomycotina</taxon>
        <taxon>Dothideomycetes</taxon>
        <taxon>Pleosporomycetidae</taxon>
        <taxon>Pleosporales</taxon>
        <taxon>Pleosporineae</taxon>
        <taxon>Didymellaceae</taxon>
        <taxon>Ascochyta</taxon>
    </lineage>
</organism>
<protein>
    <submittedName>
        <fullName evidence="2">Uncharacterized protein</fullName>
    </submittedName>
</protein>
<dbReference type="Proteomes" id="UP000076837">
    <property type="component" value="Unassembled WGS sequence"/>
</dbReference>
<evidence type="ECO:0000313" key="3">
    <source>
        <dbReference type="Proteomes" id="UP000076837"/>
    </source>
</evidence>
<proteinExistence type="predicted"/>
<dbReference type="AlphaFoldDB" id="A0A163HVG7"/>
<feature type="region of interest" description="Disordered" evidence="1">
    <location>
        <begin position="310"/>
        <end position="332"/>
    </location>
</feature>
<gene>
    <name evidence="2" type="ORF">ST47_g3358</name>
</gene>
<name>A0A163HVG7_DIDRA</name>
<comment type="caution">
    <text evidence="2">The sequence shown here is derived from an EMBL/GenBank/DDBJ whole genome shotgun (WGS) entry which is preliminary data.</text>
</comment>
<reference evidence="2 3" key="1">
    <citation type="journal article" date="2016" name="Sci. Rep.">
        <title>Draft genome sequencing and secretome analysis of fungal phytopathogen Ascochyta rabiei provides insight into the necrotrophic effector repertoire.</title>
        <authorList>
            <person name="Verma S."/>
            <person name="Gazara R.K."/>
            <person name="Nizam S."/>
            <person name="Parween S."/>
            <person name="Chattopadhyay D."/>
            <person name="Verma P.K."/>
        </authorList>
    </citation>
    <scope>NUCLEOTIDE SEQUENCE [LARGE SCALE GENOMIC DNA]</scope>
    <source>
        <strain evidence="2 3">ArDII</strain>
    </source>
</reference>
<sequence>MRTTDSTAVLLASASVSSPTSDLNVPARQSKIWQDLPPGLARLPDGRPFAPHHGLNPPHVAYGSVDHARHTGSLQEFFQHAHQLAAERRPPTPPTYDDDTHALPLRCPDSNSRHMHRLLPNQQQSMQSSHVSQGLRPSFRDLLPHTREYLASGPNIVYTNHLTMWNTDGTGSNRDDRVVHAHSHQTDQTLSAACDRPPALGLSSQLDHAPAHGSPYVALPTTHYAPPSEHDYSWRASSIASSPTVMDRHGQLCQTPVVQQWRTDNLAARAPVRIAKKKLDASSRRKQEIYRQKGEARRHTIAAGMSGLQAPVHIPLPTPGPPRAKATASRKRRKVVPTTNATLYEDVQNLRSRSASTTHFDVHIASVSGAVSPRLEALDYDEAIVERAAPTLDEVPQPIVDKYEDYKWPVCLYELQPCRGYDFAERWLEQLFETGLQSEYQRRRFSHVSKGFIKDGGRHSLLVLHNATNPFEYEPAPDSTVTMGVYGYHWYRHDEIHWTTLGSDQRQLLEQCVEMECLLLKHKWSAGTDKAAEKRFHRAYWLAANRQDLKGLLNRCPSHDKPEDVVEEKSAEDPDAEFGISEADLTNAWDEVSEEASAAAWLGVQEEVEALDDAWAVHGSGWQHVVTGSSEW</sequence>
<evidence type="ECO:0000256" key="1">
    <source>
        <dbReference type="SAM" id="MobiDB-lite"/>
    </source>
</evidence>
<dbReference type="STRING" id="5454.A0A163HVG7"/>
<accession>A0A163HVG7</accession>
<evidence type="ECO:0000313" key="2">
    <source>
        <dbReference type="EMBL" id="KZM25496.1"/>
    </source>
</evidence>